<sequence length="118" mass="13482">MLRILTCFLTNHRQKSYIVLRPAIAERHAPTLCRKLAEYAAVKCTRTHSKFVTARFSWLTNEYLLNTERDATLNRRRPLKLAGQAQPPQSIARPPRCGAGKLCCCDFFRLSFDNGVSL</sequence>
<reference evidence="1 2" key="1">
    <citation type="submission" date="2023-03" db="EMBL/GenBank/DDBJ databases">
        <title>Genome insight into feeding habits of ladybird beetles.</title>
        <authorList>
            <person name="Li H.-S."/>
            <person name="Huang Y.-H."/>
            <person name="Pang H."/>
        </authorList>
    </citation>
    <scope>NUCLEOTIDE SEQUENCE [LARGE SCALE GENOMIC DNA]</scope>
    <source>
        <strain evidence="1">SYSU_2023b</strain>
        <tissue evidence="1">Whole body</tissue>
    </source>
</reference>
<organism evidence="1 2">
    <name type="scientific">Henosepilachna vigintioctopunctata</name>
    <dbReference type="NCBI Taxonomy" id="420089"/>
    <lineage>
        <taxon>Eukaryota</taxon>
        <taxon>Metazoa</taxon>
        <taxon>Ecdysozoa</taxon>
        <taxon>Arthropoda</taxon>
        <taxon>Hexapoda</taxon>
        <taxon>Insecta</taxon>
        <taxon>Pterygota</taxon>
        <taxon>Neoptera</taxon>
        <taxon>Endopterygota</taxon>
        <taxon>Coleoptera</taxon>
        <taxon>Polyphaga</taxon>
        <taxon>Cucujiformia</taxon>
        <taxon>Coccinelloidea</taxon>
        <taxon>Coccinellidae</taxon>
        <taxon>Epilachninae</taxon>
        <taxon>Epilachnini</taxon>
        <taxon>Henosepilachna</taxon>
    </lineage>
</organism>
<comment type="caution">
    <text evidence="1">The sequence shown here is derived from an EMBL/GenBank/DDBJ whole genome shotgun (WGS) entry which is preliminary data.</text>
</comment>
<gene>
    <name evidence="1" type="ORF">WA026_007111</name>
</gene>
<protein>
    <submittedName>
        <fullName evidence="1">Uncharacterized protein</fullName>
    </submittedName>
</protein>
<accession>A0AAW1VCI4</accession>
<dbReference type="Proteomes" id="UP001431783">
    <property type="component" value="Unassembled WGS sequence"/>
</dbReference>
<dbReference type="EMBL" id="JARQZJ010000123">
    <property type="protein sequence ID" value="KAK9889730.1"/>
    <property type="molecule type" value="Genomic_DNA"/>
</dbReference>
<name>A0AAW1VCI4_9CUCU</name>
<proteinExistence type="predicted"/>
<dbReference type="AlphaFoldDB" id="A0AAW1VCI4"/>
<evidence type="ECO:0000313" key="1">
    <source>
        <dbReference type="EMBL" id="KAK9889730.1"/>
    </source>
</evidence>
<keyword evidence="2" id="KW-1185">Reference proteome</keyword>
<evidence type="ECO:0000313" key="2">
    <source>
        <dbReference type="Proteomes" id="UP001431783"/>
    </source>
</evidence>